<dbReference type="EMBL" id="AMZN01000019">
    <property type="protein sequence ID" value="ELR72539.1"/>
    <property type="molecule type" value="Genomic_DNA"/>
</dbReference>
<evidence type="ECO:0000313" key="2">
    <source>
        <dbReference type="Proteomes" id="UP000011135"/>
    </source>
</evidence>
<organism evidence="1 2">
    <name type="scientific">Fulvivirga imtechensis AK7</name>
    <dbReference type="NCBI Taxonomy" id="1237149"/>
    <lineage>
        <taxon>Bacteria</taxon>
        <taxon>Pseudomonadati</taxon>
        <taxon>Bacteroidota</taxon>
        <taxon>Cytophagia</taxon>
        <taxon>Cytophagales</taxon>
        <taxon>Fulvivirgaceae</taxon>
        <taxon>Fulvivirga</taxon>
    </lineage>
</organism>
<evidence type="ECO:0008006" key="3">
    <source>
        <dbReference type="Google" id="ProtNLM"/>
    </source>
</evidence>
<keyword evidence="2" id="KW-1185">Reference proteome</keyword>
<dbReference type="Proteomes" id="UP000011135">
    <property type="component" value="Unassembled WGS sequence"/>
</dbReference>
<dbReference type="SUPFAM" id="SSF52833">
    <property type="entry name" value="Thioredoxin-like"/>
    <property type="match status" value="1"/>
</dbReference>
<reference evidence="1 2" key="1">
    <citation type="submission" date="2012-12" db="EMBL/GenBank/DDBJ databases">
        <title>Genome assembly of Fulvivirga imtechensis AK7.</title>
        <authorList>
            <person name="Nupur N."/>
            <person name="Khatri I."/>
            <person name="Kumar R."/>
            <person name="Subramanian S."/>
            <person name="Pinnaka A."/>
        </authorList>
    </citation>
    <scope>NUCLEOTIDE SEQUENCE [LARGE SCALE GENOMIC DNA]</scope>
    <source>
        <strain evidence="1 2">AK7</strain>
    </source>
</reference>
<accession>L8JY20</accession>
<evidence type="ECO:0000313" key="1">
    <source>
        <dbReference type="EMBL" id="ELR72539.1"/>
    </source>
</evidence>
<sequence length="102" mass="12061">MDIHCENCQQQLDELLLRENDLKKKLKVILVFKNDDRTLEDFLTTRNLEKYPFIFAARMSEQEHYYPTITPYLLTYGAKLKYLAEYSGVTDVETLVASFEND</sequence>
<protein>
    <recommendedName>
        <fullName evidence="3">Thioredoxin-like fold domain-containing protein</fullName>
    </recommendedName>
</protein>
<gene>
    <name evidence="1" type="ORF">C900_01317</name>
</gene>
<dbReference type="InterPro" id="IPR036249">
    <property type="entry name" value="Thioredoxin-like_sf"/>
</dbReference>
<comment type="caution">
    <text evidence="1">The sequence shown here is derived from an EMBL/GenBank/DDBJ whole genome shotgun (WGS) entry which is preliminary data.</text>
</comment>
<dbReference type="STRING" id="1237149.C900_01317"/>
<dbReference type="Gene3D" id="3.40.30.10">
    <property type="entry name" value="Glutaredoxin"/>
    <property type="match status" value="1"/>
</dbReference>
<name>L8JY20_9BACT</name>
<proteinExistence type="predicted"/>
<dbReference type="AlphaFoldDB" id="L8JY20"/>